<dbReference type="AlphaFoldDB" id="A0A1B6DTU2"/>
<feature type="region of interest" description="Disordered" evidence="1">
    <location>
        <begin position="172"/>
        <end position="201"/>
    </location>
</feature>
<feature type="non-terminal residue" evidence="2">
    <location>
        <position position="1"/>
    </location>
</feature>
<protein>
    <submittedName>
        <fullName evidence="2">Uncharacterized protein</fullName>
    </submittedName>
</protein>
<feature type="non-terminal residue" evidence="2">
    <location>
        <position position="348"/>
    </location>
</feature>
<feature type="compositionally biased region" description="Low complexity" evidence="1">
    <location>
        <begin position="227"/>
        <end position="237"/>
    </location>
</feature>
<organism evidence="2">
    <name type="scientific">Clastoptera arizonana</name>
    <name type="common">Arizona spittle bug</name>
    <dbReference type="NCBI Taxonomy" id="38151"/>
    <lineage>
        <taxon>Eukaryota</taxon>
        <taxon>Metazoa</taxon>
        <taxon>Ecdysozoa</taxon>
        <taxon>Arthropoda</taxon>
        <taxon>Hexapoda</taxon>
        <taxon>Insecta</taxon>
        <taxon>Pterygota</taxon>
        <taxon>Neoptera</taxon>
        <taxon>Paraneoptera</taxon>
        <taxon>Hemiptera</taxon>
        <taxon>Auchenorrhyncha</taxon>
        <taxon>Cercopoidea</taxon>
        <taxon>Clastopteridae</taxon>
        <taxon>Clastoptera</taxon>
    </lineage>
</organism>
<feature type="region of interest" description="Disordered" evidence="1">
    <location>
        <begin position="218"/>
        <end position="242"/>
    </location>
</feature>
<accession>A0A1B6DTU2</accession>
<sequence>DLKRKEVKTQSTEADPDVIIVEYRGNKKRSFQKKNSKSKDSIEKDVKRSGSLDAPKNEKKIKDTRLVKSRSNSREDRKIPTVDNKAQKEQPPENNFELACQYSMDDNKDMKTISGEVIIKSIGKNNSIPQKFNKDVIVKDNDTKILEKDAKCNDSRTKLESKKEAPILNQQNINDLKNESGKKTITSPETTWKKFGDLPAPISHKRERSPILFARLGLSEGSAPTNRQSSIQSPSSSRRAKSLDAPVVSLHRLPPVTSFSSKDDTVDNDESVELEEKSLRLCKSKLPTGSILEETPECSSKNDNEVALDLKNDEIEVVISSKCDRNFGDLNEIKRDTSQPFDIGSRNK</sequence>
<evidence type="ECO:0000256" key="1">
    <source>
        <dbReference type="SAM" id="MobiDB-lite"/>
    </source>
</evidence>
<feature type="compositionally biased region" description="Basic and acidic residues" evidence="1">
    <location>
        <begin position="37"/>
        <end position="91"/>
    </location>
</feature>
<feature type="compositionally biased region" description="Basic residues" evidence="1">
    <location>
        <begin position="26"/>
        <end position="36"/>
    </location>
</feature>
<name>A0A1B6DTU2_9HEMI</name>
<feature type="region of interest" description="Disordered" evidence="1">
    <location>
        <begin position="25"/>
        <end position="94"/>
    </location>
</feature>
<dbReference type="EMBL" id="GEDC01008202">
    <property type="protein sequence ID" value="JAS29096.1"/>
    <property type="molecule type" value="Transcribed_RNA"/>
</dbReference>
<reference evidence="2" key="1">
    <citation type="submission" date="2015-12" db="EMBL/GenBank/DDBJ databases">
        <title>De novo transcriptome assembly of four potential Pierce s Disease insect vectors from Arizona vineyards.</title>
        <authorList>
            <person name="Tassone E.E."/>
        </authorList>
    </citation>
    <scope>NUCLEOTIDE SEQUENCE</scope>
</reference>
<proteinExistence type="predicted"/>
<gene>
    <name evidence="2" type="ORF">g.45442</name>
</gene>
<evidence type="ECO:0000313" key="2">
    <source>
        <dbReference type="EMBL" id="JAS29096.1"/>
    </source>
</evidence>